<dbReference type="EMBL" id="JAUEPO010000002">
    <property type="protein sequence ID" value="KAK3333588.1"/>
    <property type="molecule type" value="Genomic_DNA"/>
</dbReference>
<gene>
    <name evidence="1" type="ORF">B0T19DRAFT_130219</name>
</gene>
<dbReference type="AlphaFoldDB" id="A0AAE0MJ55"/>
<protein>
    <submittedName>
        <fullName evidence="1">Uncharacterized protein</fullName>
    </submittedName>
</protein>
<accession>A0AAE0MJ55</accession>
<dbReference type="Proteomes" id="UP001286456">
    <property type="component" value="Unassembled WGS sequence"/>
</dbReference>
<reference evidence="1" key="1">
    <citation type="journal article" date="2023" name="Mol. Phylogenet. Evol.">
        <title>Genome-scale phylogeny and comparative genomics of the fungal order Sordariales.</title>
        <authorList>
            <person name="Hensen N."/>
            <person name="Bonometti L."/>
            <person name="Westerberg I."/>
            <person name="Brannstrom I.O."/>
            <person name="Guillou S."/>
            <person name="Cros-Aarteil S."/>
            <person name="Calhoun S."/>
            <person name="Haridas S."/>
            <person name="Kuo A."/>
            <person name="Mondo S."/>
            <person name="Pangilinan J."/>
            <person name="Riley R."/>
            <person name="LaButti K."/>
            <person name="Andreopoulos B."/>
            <person name="Lipzen A."/>
            <person name="Chen C."/>
            <person name="Yan M."/>
            <person name="Daum C."/>
            <person name="Ng V."/>
            <person name="Clum A."/>
            <person name="Steindorff A."/>
            <person name="Ohm R.A."/>
            <person name="Martin F."/>
            <person name="Silar P."/>
            <person name="Natvig D.O."/>
            <person name="Lalanne C."/>
            <person name="Gautier V."/>
            <person name="Ament-Velasquez S.L."/>
            <person name="Kruys A."/>
            <person name="Hutchinson M.I."/>
            <person name="Powell A.J."/>
            <person name="Barry K."/>
            <person name="Miller A.N."/>
            <person name="Grigoriev I.V."/>
            <person name="Debuchy R."/>
            <person name="Gladieux P."/>
            <person name="Hiltunen Thoren M."/>
            <person name="Johannesson H."/>
        </authorList>
    </citation>
    <scope>NUCLEOTIDE SEQUENCE</scope>
    <source>
        <strain evidence="1">SMH4131-1</strain>
    </source>
</reference>
<sequence>MLPFSGLVRVFMPRIVFPKPFWKVSRPGIVMEAGGGEEQEFFMCSGFISSLAPPEPPTPPAPWALNLKLSGACFESPQQPQKPTAHHRLNRELLRRCVAGFGERFGIHSSSLWELAGGQPEGLRADTRVSALAALLHHAHPVLAVGGAEKGLDDRGRAAPAAAAAAAAVCNQEEQREMSTIISCMAHVTRIPNWQLLFLLFPFLLLRMVAS</sequence>
<name>A0AAE0MJ55_9PEZI</name>
<organism evidence="1 2">
    <name type="scientific">Cercophora scortea</name>
    <dbReference type="NCBI Taxonomy" id="314031"/>
    <lineage>
        <taxon>Eukaryota</taxon>
        <taxon>Fungi</taxon>
        <taxon>Dikarya</taxon>
        <taxon>Ascomycota</taxon>
        <taxon>Pezizomycotina</taxon>
        <taxon>Sordariomycetes</taxon>
        <taxon>Sordariomycetidae</taxon>
        <taxon>Sordariales</taxon>
        <taxon>Lasiosphaeriaceae</taxon>
        <taxon>Cercophora</taxon>
    </lineage>
</organism>
<keyword evidence="2" id="KW-1185">Reference proteome</keyword>
<comment type="caution">
    <text evidence="1">The sequence shown here is derived from an EMBL/GenBank/DDBJ whole genome shotgun (WGS) entry which is preliminary data.</text>
</comment>
<evidence type="ECO:0000313" key="1">
    <source>
        <dbReference type="EMBL" id="KAK3333588.1"/>
    </source>
</evidence>
<evidence type="ECO:0000313" key="2">
    <source>
        <dbReference type="Proteomes" id="UP001286456"/>
    </source>
</evidence>
<proteinExistence type="predicted"/>
<reference evidence="1" key="2">
    <citation type="submission" date="2023-06" db="EMBL/GenBank/DDBJ databases">
        <authorList>
            <consortium name="Lawrence Berkeley National Laboratory"/>
            <person name="Haridas S."/>
            <person name="Hensen N."/>
            <person name="Bonometti L."/>
            <person name="Westerberg I."/>
            <person name="Brannstrom I.O."/>
            <person name="Guillou S."/>
            <person name="Cros-Aarteil S."/>
            <person name="Calhoun S."/>
            <person name="Kuo A."/>
            <person name="Mondo S."/>
            <person name="Pangilinan J."/>
            <person name="Riley R."/>
            <person name="Labutti K."/>
            <person name="Andreopoulos B."/>
            <person name="Lipzen A."/>
            <person name="Chen C."/>
            <person name="Yanf M."/>
            <person name="Daum C."/>
            <person name="Ng V."/>
            <person name="Clum A."/>
            <person name="Steindorff A."/>
            <person name="Ohm R."/>
            <person name="Martin F."/>
            <person name="Silar P."/>
            <person name="Natvig D."/>
            <person name="Lalanne C."/>
            <person name="Gautier V."/>
            <person name="Ament-Velasquez S.L."/>
            <person name="Kruys A."/>
            <person name="Hutchinson M.I."/>
            <person name="Powell A.J."/>
            <person name="Barry K."/>
            <person name="Miller A.N."/>
            <person name="Grigoriev I.V."/>
            <person name="Debuchy R."/>
            <person name="Gladieux P."/>
            <person name="Thoren M.H."/>
            <person name="Johannesson H."/>
        </authorList>
    </citation>
    <scope>NUCLEOTIDE SEQUENCE</scope>
    <source>
        <strain evidence="1">SMH4131-1</strain>
    </source>
</reference>